<dbReference type="GO" id="GO:0008658">
    <property type="term" value="F:penicillin binding"/>
    <property type="evidence" value="ECO:0007669"/>
    <property type="project" value="InterPro"/>
</dbReference>
<evidence type="ECO:0000256" key="6">
    <source>
        <dbReference type="ARBA" id="ARBA00022960"/>
    </source>
</evidence>
<organism evidence="14 15">
    <name type="scientific">Solirubrobacter phytolaccae</name>
    <dbReference type="NCBI Taxonomy" id="1404360"/>
    <lineage>
        <taxon>Bacteria</taxon>
        <taxon>Bacillati</taxon>
        <taxon>Actinomycetota</taxon>
        <taxon>Thermoleophilia</taxon>
        <taxon>Solirubrobacterales</taxon>
        <taxon>Solirubrobacteraceae</taxon>
        <taxon>Solirubrobacter</taxon>
    </lineage>
</organism>
<dbReference type="GO" id="GO:0005886">
    <property type="term" value="C:plasma membrane"/>
    <property type="evidence" value="ECO:0007669"/>
    <property type="project" value="UniProtKB-SubCell"/>
</dbReference>
<keyword evidence="6" id="KW-0133">Cell shape</keyword>
<evidence type="ECO:0000256" key="7">
    <source>
        <dbReference type="ARBA" id="ARBA00022984"/>
    </source>
</evidence>
<dbReference type="GO" id="GO:0071555">
    <property type="term" value="P:cell wall organization"/>
    <property type="evidence" value="ECO:0007669"/>
    <property type="project" value="UniProtKB-KW"/>
</dbReference>
<proteinExistence type="inferred from homology"/>
<dbReference type="SUPFAM" id="SSF56601">
    <property type="entry name" value="beta-lactamase/transpeptidase-like"/>
    <property type="match status" value="1"/>
</dbReference>
<keyword evidence="8 11" id="KW-1133">Transmembrane helix</keyword>
<keyword evidence="4" id="KW-1003">Cell membrane</keyword>
<reference evidence="14" key="1">
    <citation type="submission" date="2022-10" db="EMBL/GenBank/DDBJ databases">
        <title>The WGS of Solirubrobacter phytolaccae KCTC 29190.</title>
        <authorList>
            <person name="Jiang Z."/>
        </authorList>
    </citation>
    <scope>NUCLEOTIDE SEQUENCE</scope>
    <source>
        <strain evidence="14">KCTC 29190</strain>
    </source>
</reference>
<comment type="similarity">
    <text evidence="3">Belongs to the transpeptidase family.</text>
</comment>
<dbReference type="InterPro" id="IPR050515">
    <property type="entry name" value="Beta-lactam/transpept"/>
</dbReference>
<dbReference type="Proteomes" id="UP001147653">
    <property type="component" value="Unassembled WGS sequence"/>
</dbReference>
<feature type="domain" description="Penicillin-binding protein dimerisation" evidence="13">
    <location>
        <begin position="62"/>
        <end position="302"/>
    </location>
</feature>
<dbReference type="GO" id="GO:0071972">
    <property type="term" value="F:peptidoglycan L,D-transpeptidase activity"/>
    <property type="evidence" value="ECO:0007669"/>
    <property type="project" value="TreeGrafter"/>
</dbReference>
<dbReference type="SUPFAM" id="SSF56519">
    <property type="entry name" value="Penicillin binding protein dimerisation domain"/>
    <property type="match status" value="1"/>
</dbReference>
<dbReference type="PANTHER" id="PTHR30627">
    <property type="entry name" value="PEPTIDOGLYCAN D,D-TRANSPEPTIDASE"/>
    <property type="match status" value="1"/>
</dbReference>
<dbReference type="GO" id="GO:0009252">
    <property type="term" value="P:peptidoglycan biosynthetic process"/>
    <property type="evidence" value="ECO:0007669"/>
    <property type="project" value="UniProtKB-KW"/>
</dbReference>
<evidence type="ECO:0000256" key="2">
    <source>
        <dbReference type="ARBA" id="ARBA00004236"/>
    </source>
</evidence>
<accession>A0A9X3SC79</accession>
<evidence type="ECO:0000256" key="8">
    <source>
        <dbReference type="ARBA" id="ARBA00022989"/>
    </source>
</evidence>
<evidence type="ECO:0000256" key="5">
    <source>
        <dbReference type="ARBA" id="ARBA00022692"/>
    </source>
</evidence>
<dbReference type="InterPro" id="IPR001460">
    <property type="entry name" value="PCN-bd_Tpept"/>
</dbReference>
<dbReference type="GO" id="GO:0008360">
    <property type="term" value="P:regulation of cell shape"/>
    <property type="evidence" value="ECO:0007669"/>
    <property type="project" value="UniProtKB-KW"/>
</dbReference>
<evidence type="ECO:0000256" key="10">
    <source>
        <dbReference type="ARBA" id="ARBA00023316"/>
    </source>
</evidence>
<dbReference type="InterPro" id="IPR005311">
    <property type="entry name" value="PBP_dimer"/>
</dbReference>
<evidence type="ECO:0000259" key="13">
    <source>
        <dbReference type="Pfam" id="PF03717"/>
    </source>
</evidence>
<keyword evidence="5 11" id="KW-0812">Transmembrane</keyword>
<dbReference type="InterPro" id="IPR036138">
    <property type="entry name" value="PBP_dimer_sf"/>
</dbReference>
<dbReference type="AlphaFoldDB" id="A0A9X3SC79"/>
<evidence type="ECO:0000256" key="4">
    <source>
        <dbReference type="ARBA" id="ARBA00022475"/>
    </source>
</evidence>
<dbReference type="EMBL" id="JAPDDP010000032">
    <property type="protein sequence ID" value="MDA0182210.1"/>
    <property type="molecule type" value="Genomic_DNA"/>
</dbReference>
<dbReference type="Gene3D" id="3.40.710.10">
    <property type="entry name" value="DD-peptidase/beta-lactamase superfamily"/>
    <property type="match status" value="1"/>
</dbReference>
<evidence type="ECO:0000313" key="14">
    <source>
        <dbReference type="EMBL" id="MDA0182210.1"/>
    </source>
</evidence>
<keyword evidence="7" id="KW-0573">Peptidoglycan synthesis</keyword>
<name>A0A9X3SC79_9ACTN</name>
<keyword evidence="9 11" id="KW-0472">Membrane</keyword>
<evidence type="ECO:0000256" key="3">
    <source>
        <dbReference type="ARBA" id="ARBA00007171"/>
    </source>
</evidence>
<evidence type="ECO:0000256" key="9">
    <source>
        <dbReference type="ARBA" id="ARBA00023136"/>
    </source>
</evidence>
<evidence type="ECO:0000256" key="1">
    <source>
        <dbReference type="ARBA" id="ARBA00004167"/>
    </source>
</evidence>
<keyword evidence="15" id="KW-1185">Reference proteome</keyword>
<sequence>MPQRVEDRVRPITPQLAWRVAVLGGIAFVLFAVVFFRLWYLQILTGDVARGAAARNGHRSEKIEAPRGDIVDRHRRPLVSTRKAAVVQLVPSALPKAVHDQADEYRAKLGVAETERLASKWRYEALARQLRDDGRASTPEEVRERTRLKHLGEAAREVPLPPLPAGEPELTALYRRIGRAIKITPETIHERVIRSIADTPFANVTVRTDVPLERFNFMRERPESFAGVVVTDRYVREYPRGTLAAQLFGTVSEITDTQLGTPKFKGVKQGTRIGQSGLEAQYDKFLRGVDGATRFKVDAMGARDDERRVLVTQPQQGQRLRLTLDLDLQETGERALAQAMAHSEHGARAGAFVAMDPFTGEVFAMGSAPSFEASVFARPFTESKWRFLTSDATHAPLLNRVTESVYPSASTFKPVTAFAALESGLITPSRELEDDGHWEYGGRDYQNAREARFGSLNVSDALKVSSDIFFFKLGAQADDRVIQRWAERFGYGHRTGIDLPGERAGLVPDRKWRQVEFAKYRACTERENVPRGTMEALIACGGVEKEWTGGDNLNLAVGQGDLQATPMQVAVAYAAIANGGKLVKPHLGQSIDDANGVPIQEFRPNPRRTIELDPRDRQAVLDGLRRAAREEQGTSADVFKGWPMKRHPVYGKTGTAERGVNPDQAWYACFVKDGGRPIVVVVTVERGGFGAATAAPAARMILAQWFGVRDRGFHTGTSVTR</sequence>
<dbReference type="Gene3D" id="3.30.1390.30">
    <property type="entry name" value="Penicillin-binding protein 2a, domain 3"/>
    <property type="match status" value="1"/>
</dbReference>
<protein>
    <submittedName>
        <fullName evidence="14">Penicillin-binding transpeptidase domain-containing protein</fullName>
    </submittedName>
</protein>
<dbReference type="InterPro" id="IPR012338">
    <property type="entry name" value="Beta-lactam/transpept-like"/>
</dbReference>
<dbReference type="Pfam" id="PF00905">
    <property type="entry name" value="Transpeptidase"/>
    <property type="match status" value="1"/>
</dbReference>
<keyword evidence="10" id="KW-0961">Cell wall biogenesis/degradation</keyword>
<gene>
    <name evidence="14" type="ORF">OJ997_18030</name>
</gene>
<dbReference type="Pfam" id="PF03717">
    <property type="entry name" value="PBP_dimer"/>
    <property type="match status" value="1"/>
</dbReference>
<dbReference type="Gene3D" id="3.90.1310.10">
    <property type="entry name" value="Penicillin-binding protein 2a (Domain 2)"/>
    <property type="match status" value="2"/>
</dbReference>
<feature type="domain" description="Penicillin-binding protein transpeptidase" evidence="12">
    <location>
        <begin position="350"/>
        <end position="702"/>
    </location>
</feature>
<comment type="caution">
    <text evidence="14">The sequence shown here is derived from an EMBL/GenBank/DDBJ whole genome shotgun (WGS) entry which is preliminary data.</text>
</comment>
<evidence type="ECO:0000259" key="12">
    <source>
        <dbReference type="Pfam" id="PF00905"/>
    </source>
</evidence>
<feature type="transmembrane region" description="Helical" evidence="11">
    <location>
        <begin position="20"/>
        <end position="40"/>
    </location>
</feature>
<dbReference type="RefSeq" id="WP_270026573.1">
    <property type="nucleotide sequence ID" value="NZ_JAPDDP010000032.1"/>
</dbReference>
<evidence type="ECO:0000256" key="11">
    <source>
        <dbReference type="SAM" id="Phobius"/>
    </source>
</evidence>
<evidence type="ECO:0000313" key="15">
    <source>
        <dbReference type="Proteomes" id="UP001147653"/>
    </source>
</evidence>
<comment type="subcellular location">
    <subcellularLocation>
        <location evidence="2">Cell membrane</location>
    </subcellularLocation>
    <subcellularLocation>
        <location evidence="1">Membrane</location>
        <topology evidence="1">Single-pass membrane protein</topology>
    </subcellularLocation>
</comment>
<dbReference type="PANTHER" id="PTHR30627:SF2">
    <property type="entry name" value="PEPTIDOGLYCAN D,D-TRANSPEPTIDASE MRDA"/>
    <property type="match status" value="1"/>
</dbReference>